<feature type="region of interest" description="Disordered" evidence="3">
    <location>
        <begin position="1"/>
        <end position="29"/>
    </location>
</feature>
<evidence type="ECO:0000256" key="1">
    <source>
        <dbReference type="ARBA" id="ARBA00004123"/>
    </source>
</evidence>
<dbReference type="InterPro" id="IPR009057">
    <property type="entry name" value="Homeodomain-like_sf"/>
</dbReference>
<feature type="domain" description="HTH CENPB-type" evidence="4">
    <location>
        <begin position="102"/>
        <end position="180"/>
    </location>
</feature>
<proteinExistence type="predicted"/>
<comment type="caution">
    <text evidence="5">The sequence shown here is derived from an EMBL/GenBank/DDBJ whole genome shotgun (WGS) entry which is preliminary data.</text>
</comment>
<feature type="non-terminal residue" evidence="5">
    <location>
        <position position="471"/>
    </location>
</feature>
<dbReference type="InterPro" id="IPR050863">
    <property type="entry name" value="CenT-Element_Derived"/>
</dbReference>
<dbReference type="PROSITE" id="PS51253">
    <property type="entry name" value="HTH_CENPB"/>
    <property type="match status" value="1"/>
</dbReference>
<dbReference type="InterPro" id="IPR006600">
    <property type="entry name" value="HTH_CenpB_DNA-bd_dom"/>
</dbReference>
<dbReference type="AlphaFoldDB" id="A0A8J5JW05"/>
<dbReference type="Proteomes" id="UP000747542">
    <property type="component" value="Unassembled WGS sequence"/>
</dbReference>
<evidence type="ECO:0000256" key="2">
    <source>
        <dbReference type="ARBA" id="ARBA00023125"/>
    </source>
</evidence>
<evidence type="ECO:0000313" key="5">
    <source>
        <dbReference type="EMBL" id="KAG7163361.1"/>
    </source>
</evidence>
<evidence type="ECO:0000259" key="4">
    <source>
        <dbReference type="PROSITE" id="PS51253"/>
    </source>
</evidence>
<evidence type="ECO:0000256" key="3">
    <source>
        <dbReference type="SAM" id="MobiDB-lite"/>
    </source>
</evidence>
<name>A0A8J5JW05_HOMAM</name>
<dbReference type="GO" id="GO:0005634">
    <property type="term" value="C:nucleus"/>
    <property type="evidence" value="ECO:0007669"/>
    <property type="project" value="UniProtKB-SubCell"/>
</dbReference>
<reference evidence="5" key="1">
    <citation type="journal article" date="2021" name="Sci. Adv.">
        <title>The American lobster genome reveals insights on longevity, neural, and immune adaptations.</title>
        <authorList>
            <person name="Polinski J.M."/>
            <person name="Zimin A.V."/>
            <person name="Clark K.F."/>
            <person name="Kohn A.B."/>
            <person name="Sadowski N."/>
            <person name="Timp W."/>
            <person name="Ptitsyn A."/>
            <person name="Khanna P."/>
            <person name="Romanova D.Y."/>
            <person name="Williams P."/>
            <person name="Greenwood S.J."/>
            <person name="Moroz L.L."/>
            <person name="Walt D.R."/>
            <person name="Bodnar A.G."/>
        </authorList>
    </citation>
    <scope>NUCLEOTIDE SEQUENCE</scope>
    <source>
        <strain evidence="5">GMGI-L3</strain>
    </source>
</reference>
<dbReference type="GO" id="GO:0003677">
    <property type="term" value="F:DNA binding"/>
    <property type="evidence" value="ECO:0007669"/>
    <property type="project" value="UniProtKB-KW"/>
</dbReference>
<gene>
    <name evidence="5" type="primary">TIGD1-L102</name>
    <name evidence="5" type="ORF">Hamer_G004497</name>
</gene>
<dbReference type="Gene3D" id="1.10.10.60">
    <property type="entry name" value="Homeodomain-like"/>
    <property type="match status" value="1"/>
</dbReference>
<dbReference type="PANTHER" id="PTHR19303">
    <property type="entry name" value="TRANSPOSON"/>
    <property type="match status" value="1"/>
</dbReference>
<dbReference type="EMBL" id="JAHLQT010026473">
    <property type="protein sequence ID" value="KAG7163361.1"/>
    <property type="molecule type" value="Genomic_DNA"/>
</dbReference>
<accession>A0A8J5JW05</accession>
<sequence>MASVEPVGGGGQPGVNGNPPKHPELPKAKREYRVGKKHAKYSLADMAKVVEYFEKGMKTSEVRRLTGTPESTIRTLKQKKETIKQQMDTGKKYFGTHERMSADTSEYRKIIAITEAYLSKWLARRVKEDASVSWPELREQARVIYSAVCKKKNISSPPSFKASVGWLANFKKRCQVKLAKYHGEIAFADISGADSFPASAKQIVEDGGYSYEQMYNCDETGFYWKKSPTTIYMHKTEKQAKGTKLARDRFSVLFTCNASSSHKMKPRPSSTRAHILTVKQFWKKFNIRNAVDTMVYAWHEINVPTITHAWTPLFPHLKVKCGVLAETVESVRHVGGEFDEVTEDTVMNLVTFNSEENITEMLENDSDSSSYEEGQPEVIEKLTTAKLAKILTGCSDMKKSFRNSLKMPLSYKIHCPTLTVSMIFSWQFATAKSGKTTECDNKILPMPPGCSRRNTEHSRSRWGRGYCNGTC</sequence>
<dbReference type="Pfam" id="PF03221">
    <property type="entry name" value="HTH_Tnp_Tc5"/>
    <property type="match status" value="1"/>
</dbReference>
<organism evidence="5 6">
    <name type="scientific">Homarus americanus</name>
    <name type="common">American lobster</name>
    <dbReference type="NCBI Taxonomy" id="6706"/>
    <lineage>
        <taxon>Eukaryota</taxon>
        <taxon>Metazoa</taxon>
        <taxon>Ecdysozoa</taxon>
        <taxon>Arthropoda</taxon>
        <taxon>Crustacea</taxon>
        <taxon>Multicrustacea</taxon>
        <taxon>Malacostraca</taxon>
        <taxon>Eumalacostraca</taxon>
        <taxon>Eucarida</taxon>
        <taxon>Decapoda</taxon>
        <taxon>Pleocyemata</taxon>
        <taxon>Astacidea</taxon>
        <taxon>Nephropoidea</taxon>
        <taxon>Nephropidae</taxon>
        <taxon>Homarus</taxon>
    </lineage>
</organism>
<dbReference type="SUPFAM" id="SSF46689">
    <property type="entry name" value="Homeodomain-like"/>
    <property type="match status" value="1"/>
</dbReference>
<evidence type="ECO:0000313" key="6">
    <source>
        <dbReference type="Proteomes" id="UP000747542"/>
    </source>
</evidence>
<keyword evidence="2" id="KW-0238">DNA-binding</keyword>
<keyword evidence="6" id="KW-1185">Reference proteome</keyword>
<comment type="subcellular location">
    <subcellularLocation>
        <location evidence="1">Nucleus</location>
    </subcellularLocation>
</comment>
<protein>
    <submittedName>
        <fullName evidence="5">Tigger transposable element-derived protein 1-like 102</fullName>
    </submittedName>
</protein>
<dbReference type="PANTHER" id="PTHR19303:SF26">
    <property type="entry name" value="TIGGER TRANSPOSABLE ELEMENT-DERIVED PROTEIN 1"/>
    <property type="match status" value="1"/>
</dbReference>